<dbReference type="KEGG" id="crq:GCK72_021445"/>
<evidence type="ECO:0000256" key="5">
    <source>
        <dbReference type="SAM" id="MobiDB-lite"/>
    </source>
</evidence>
<dbReference type="SUPFAM" id="SSF57850">
    <property type="entry name" value="RING/U-box"/>
    <property type="match status" value="1"/>
</dbReference>
<dbReference type="PROSITE" id="PS00518">
    <property type="entry name" value="ZF_RING_1"/>
    <property type="match status" value="1"/>
</dbReference>
<evidence type="ECO:0000256" key="3">
    <source>
        <dbReference type="ARBA" id="ARBA00022833"/>
    </source>
</evidence>
<feature type="domain" description="RING-type" evidence="6">
    <location>
        <begin position="21"/>
        <end position="66"/>
    </location>
</feature>
<dbReference type="GO" id="GO:0061630">
    <property type="term" value="F:ubiquitin protein ligase activity"/>
    <property type="evidence" value="ECO:0007669"/>
    <property type="project" value="TreeGrafter"/>
</dbReference>
<reference evidence="7 8" key="1">
    <citation type="submission" date="2019-12" db="EMBL/GenBank/DDBJ databases">
        <title>Chromosome-level assembly of the Caenorhabditis remanei genome.</title>
        <authorList>
            <person name="Teterina A.A."/>
            <person name="Willis J.H."/>
            <person name="Phillips P.C."/>
        </authorList>
    </citation>
    <scope>NUCLEOTIDE SEQUENCE [LARGE SCALE GENOMIC DNA]</scope>
    <source>
        <strain evidence="7 8">PX506</strain>
        <tissue evidence="7">Whole organism</tissue>
    </source>
</reference>
<feature type="region of interest" description="Disordered" evidence="5">
    <location>
        <begin position="325"/>
        <end position="355"/>
    </location>
</feature>
<dbReference type="Pfam" id="PF13445">
    <property type="entry name" value="zf-RING_UBOX"/>
    <property type="match status" value="1"/>
</dbReference>
<dbReference type="Proteomes" id="UP000483820">
    <property type="component" value="Chromosome V"/>
</dbReference>
<dbReference type="InterPro" id="IPR047153">
    <property type="entry name" value="TRIM45/56/19-like"/>
</dbReference>
<dbReference type="InterPro" id="IPR027370">
    <property type="entry name" value="Znf-RING_euk"/>
</dbReference>
<proteinExistence type="predicted"/>
<dbReference type="InterPro" id="IPR001841">
    <property type="entry name" value="Znf_RING"/>
</dbReference>
<sequence length="355" mass="39720">MDISGKITIDTYQQLAHFVECPICYTIYDKPMQMGCGHTFCSTCIGSLVERVKTPGATEIKCPECRKPTTVPVDGLPVNYRIQEIESISIAHSVLKMDAKYAQCAHFVVEKKALTSEDVRVIKEKINEASARACEALKNIKPQFESVGGSVEKKVVEKLESFLKIFDFMLNSFDSKIKDTSTMDELMVEVKKAEQVAETYEKGRKTDELMAAIERAIEEYLKPFEKLKQELKFQADIPDIAGAPAPDTPPTHAARAPPPPPPSAYNFLAEALIHGSRAGRVIDDFAQQPANVSFSVHPTAPCRIMGPPGRRMMPGHFRQLMRLQQQQEQLQQQQQPEQDHQQPPLIDLLSGFGFD</sequence>
<keyword evidence="3" id="KW-0862">Zinc</keyword>
<dbReference type="EMBL" id="WUAV01000005">
    <property type="protein sequence ID" value="KAF1754880.1"/>
    <property type="molecule type" value="Genomic_DNA"/>
</dbReference>
<name>A0A6A5GI62_CAERE</name>
<organism evidence="7 8">
    <name type="scientific">Caenorhabditis remanei</name>
    <name type="common">Caenorhabditis vulgaris</name>
    <dbReference type="NCBI Taxonomy" id="31234"/>
    <lineage>
        <taxon>Eukaryota</taxon>
        <taxon>Metazoa</taxon>
        <taxon>Ecdysozoa</taxon>
        <taxon>Nematoda</taxon>
        <taxon>Chromadorea</taxon>
        <taxon>Rhabditida</taxon>
        <taxon>Rhabditina</taxon>
        <taxon>Rhabditomorpha</taxon>
        <taxon>Rhabditoidea</taxon>
        <taxon>Rhabditidae</taxon>
        <taxon>Peloderinae</taxon>
        <taxon>Caenorhabditis</taxon>
    </lineage>
</organism>
<dbReference type="PANTHER" id="PTHR25462">
    <property type="entry name" value="BONUS, ISOFORM C-RELATED"/>
    <property type="match status" value="1"/>
</dbReference>
<accession>A0A6A5GI62</accession>
<comment type="caution">
    <text evidence="7">The sequence shown here is derived from an EMBL/GenBank/DDBJ whole genome shotgun (WGS) entry which is preliminary data.</text>
</comment>
<protein>
    <recommendedName>
        <fullName evidence="6">RING-type domain-containing protein</fullName>
    </recommendedName>
</protein>
<gene>
    <name evidence="7" type="ORF">GCK72_021445</name>
</gene>
<evidence type="ECO:0000256" key="1">
    <source>
        <dbReference type="ARBA" id="ARBA00022723"/>
    </source>
</evidence>
<evidence type="ECO:0000256" key="2">
    <source>
        <dbReference type="ARBA" id="ARBA00022771"/>
    </source>
</evidence>
<dbReference type="GO" id="GO:0005654">
    <property type="term" value="C:nucleoplasm"/>
    <property type="evidence" value="ECO:0007669"/>
    <property type="project" value="TreeGrafter"/>
</dbReference>
<dbReference type="GeneID" id="9808743"/>
<dbReference type="AlphaFoldDB" id="A0A6A5GI62"/>
<dbReference type="InterPro" id="IPR017907">
    <property type="entry name" value="Znf_RING_CS"/>
</dbReference>
<evidence type="ECO:0000256" key="4">
    <source>
        <dbReference type="PROSITE-ProRule" id="PRU00175"/>
    </source>
</evidence>
<keyword evidence="2 4" id="KW-0863">Zinc-finger</keyword>
<keyword evidence="1" id="KW-0479">Metal-binding</keyword>
<feature type="compositionally biased region" description="Low complexity" evidence="5">
    <location>
        <begin position="240"/>
        <end position="255"/>
    </location>
</feature>
<dbReference type="GO" id="GO:0008270">
    <property type="term" value="F:zinc ion binding"/>
    <property type="evidence" value="ECO:0007669"/>
    <property type="project" value="UniProtKB-KW"/>
</dbReference>
<evidence type="ECO:0000313" key="7">
    <source>
        <dbReference type="EMBL" id="KAF1754880.1"/>
    </source>
</evidence>
<dbReference type="CTD" id="9808743"/>
<dbReference type="SMART" id="SM00184">
    <property type="entry name" value="RING"/>
    <property type="match status" value="1"/>
</dbReference>
<dbReference type="InterPro" id="IPR013083">
    <property type="entry name" value="Znf_RING/FYVE/PHD"/>
</dbReference>
<dbReference type="PANTHER" id="PTHR25462:SF305">
    <property type="entry name" value="RING-TYPE DOMAIN-CONTAINING PROTEIN"/>
    <property type="match status" value="1"/>
</dbReference>
<dbReference type="Gene3D" id="3.30.40.10">
    <property type="entry name" value="Zinc/RING finger domain, C3HC4 (zinc finger)"/>
    <property type="match status" value="1"/>
</dbReference>
<dbReference type="PROSITE" id="PS50089">
    <property type="entry name" value="ZF_RING_2"/>
    <property type="match status" value="1"/>
</dbReference>
<feature type="region of interest" description="Disordered" evidence="5">
    <location>
        <begin position="240"/>
        <end position="262"/>
    </location>
</feature>
<evidence type="ECO:0000313" key="8">
    <source>
        <dbReference type="Proteomes" id="UP000483820"/>
    </source>
</evidence>
<feature type="compositionally biased region" description="Low complexity" evidence="5">
    <location>
        <begin position="325"/>
        <end position="345"/>
    </location>
</feature>
<dbReference type="RefSeq" id="XP_053583182.1">
    <property type="nucleotide sequence ID" value="XM_053734269.1"/>
</dbReference>
<evidence type="ECO:0000259" key="6">
    <source>
        <dbReference type="PROSITE" id="PS50089"/>
    </source>
</evidence>